<reference evidence="3 4" key="1">
    <citation type="journal article" date="2021" name="bioRxiv">
        <title>Unraveling nitrogen, sulfur and carbon metabolic pathways and microbial community transcriptional responses to substrate deprivation and toxicity stresses in a bioreactor mimicking anoxic brackish coastal sediment conditions.</title>
        <authorList>
            <person name="Martins P.D."/>
            <person name="Echeveste M.J."/>
            <person name="Arshad A."/>
            <person name="Kurth J."/>
            <person name="Ouboter H."/>
            <person name="Jetten M.S.M."/>
            <person name="Welte C.U."/>
        </authorList>
    </citation>
    <scope>NUCLEOTIDE SEQUENCE [LARGE SCALE GENOMIC DNA]</scope>
    <source>
        <strain evidence="3">MAG_38</strain>
    </source>
</reference>
<evidence type="ECO:0000256" key="2">
    <source>
        <dbReference type="SAM" id="MobiDB-lite"/>
    </source>
</evidence>
<protein>
    <submittedName>
        <fullName evidence="3">TTC39/IML2 family protein</fullName>
    </submittedName>
</protein>
<evidence type="ECO:0000313" key="4">
    <source>
        <dbReference type="Proteomes" id="UP001197609"/>
    </source>
</evidence>
<name>A0AAJ1ES30_9BACT</name>
<dbReference type="EMBL" id="JAIOIU010000029">
    <property type="protein sequence ID" value="MBZ0158969.1"/>
    <property type="molecule type" value="Genomic_DNA"/>
</dbReference>
<sequence length="428" mass="49083">MEYWAFVTAKGWPAYRSPRLRAVRGQVGAGRRVCCGVILGLLVLMSPDPSRADLWTDTKSQELMVTGTDHLLNLDYDLAEQAFAGLGDVDKTGLLAPFYQAFVTLMRLQDREPTRQETDDLLAAMRALIARAEARLTQVPEEPDLLLFLGMAWGSKAMIDGIQGNYFSAYQAIKRTRSYLDACLLHQPIRYDAYYGLGLYDSMLSRIAWYYRPFVHLALPPGDRERGLRELTMASERGVATRTLAKFGLLQTYTGIEKDFEKALPLADELLSRFPNNPELYFQAALVYSELGRFPEALEVGRRISANLELGRYHFTREMLPRYFQLMGKIYMDRGDYPTALSFFRKTIEQPTPRYAWVTAWAWTRTGMIHDLLEKRMEAERSYRMALAIKTDSIAKDAARRYLHEPYRKETARRTLPATRTEENTSSP</sequence>
<dbReference type="AlphaFoldDB" id="A0AAJ1ES30"/>
<accession>A0AAJ1ES30</accession>
<organism evidence="3 4">
    <name type="scientific">Candidatus Methylomirabilis tolerans</name>
    <dbReference type="NCBI Taxonomy" id="3123416"/>
    <lineage>
        <taxon>Bacteria</taxon>
        <taxon>Candidatus Methylomirabilota</taxon>
        <taxon>Candidatus Methylomirabilia</taxon>
        <taxon>Candidatus Methylomirabilales</taxon>
        <taxon>Candidatus Methylomirabilaceae</taxon>
        <taxon>Candidatus Methylomirabilis</taxon>
    </lineage>
</organism>
<dbReference type="Pfam" id="PF14559">
    <property type="entry name" value="TPR_19"/>
    <property type="match status" value="1"/>
</dbReference>
<dbReference type="Gene3D" id="1.25.40.10">
    <property type="entry name" value="Tetratricopeptide repeat domain"/>
    <property type="match status" value="2"/>
</dbReference>
<feature type="repeat" description="TPR" evidence="1">
    <location>
        <begin position="321"/>
        <end position="354"/>
    </location>
</feature>
<gene>
    <name evidence="3" type="ORF">K8G79_02285</name>
</gene>
<dbReference type="InterPro" id="IPR019734">
    <property type="entry name" value="TPR_rpt"/>
</dbReference>
<comment type="caution">
    <text evidence="3">The sequence shown here is derived from an EMBL/GenBank/DDBJ whole genome shotgun (WGS) entry which is preliminary data.</text>
</comment>
<proteinExistence type="predicted"/>
<dbReference type="SUPFAM" id="SSF48452">
    <property type="entry name" value="TPR-like"/>
    <property type="match status" value="1"/>
</dbReference>
<feature type="region of interest" description="Disordered" evidence="2">
    <location>
        <begin position="408"/>
        <end position="428"/>
    </location>
</feature>
<evidence type="ECO:0000256" key="1">
    <source>
        <dbReference type="PROSITE-ProRule" id="PRU00339"/>
    </source>
</evidence>
<evidence type="ECO:0000313" key="3">
    <source>
        <dbReference type="EMBL" id="MBZ0158969.1"/>
    </source>
</evidence>
<dbReference type="PROSITE" id="PS50005">
    <property type="entry name" value="TPR"/>
    <property type="match status" value="1"/>
</dbReference>
<keyword evidence="1" id="KW-0802">TPR repeat</keyword>
<dbReference type="SMART" id="SM00028">
    <property type="entry name" value="TPR"/>
    <property type="match status" value="3"/>
</dbReference>
<dbReference type="Proteomes" id="UP001197609">
    <property type="component" value="Unassembled WGS sequence"/>
</dbReference>
<dbReference type="InterPro" id="IPR011990">
    <property type="entry name" value="TPR-like_helical_dom_sf"/>
</dbReference>